<name>A0AA37N4M3_9FIRM</name>
<evidence type="ECO:0000256" key="1">
    <source>
        <dbReference type="SAM" id="Coils"/>
    </source>
</evidence>
<gene>
    <name evidence="2" type="ORF">JCM17207_18730</name>
</gene>
<proteinExistence type="predicted"/>
<accession>A0AA37N4M3</accession>
<dbReference type="RefSeq" id="WP_238317494.1">
    <property type="nucleotide sequence ID" value="NZ_BQKV01000080.1"/>
</dbReference>
<comment type="caution">
    <text evidence="2">The sequence shown here is derived from an EMBL/GenBank/DDBJ whole genome shotgun (WGS) entry which is preliminary data.</text>
</comment>
<reference evidence="2" key="1">
    <citation type="journal article" date="2022" name="Int. J. Syst. Evol. Microbiol.">
        <title>Genome-based, phenotypic and chemotaxonomic classification of Faecalibacterium strains: proposal of three novel species Faecalibacterium duncaniae sp. nov., Faecalibacterium hattorii sp. nov. and Faecalibacterium gallinarum sp. nov. .</title>
        <authorList>
            <person name="Sakamoto M."/>
            <person name="Sakurai N."/>
            <person name="Tanno H."/>
            <person name="Iino T."/>
            <person name="Ohkuma M."/>
            <person name="Endo A."/>
        </authorList>
    </citation>
    <scope>NUCLEOTIDE SEQUENCE</scope>
    <source>
        <strain evidence="2">JCM 17207</strain>
    </source>
</reference>
<protein>
    <submittedName>
        <fullName evidence="2">Uncharacterized protein</fullName>
    </submittedName>
</protein>
<dbReference type="Proteomes" id="UP001055185">
    <property type="component" value="Unassembled WGS sequence"/>
</dbReference>
<dbReference type="EMBL" id="BQKV01000080">
    <property type="protein sequence ID" value="GJN65248.1"/>
    <property type="molecule type" value="Genomic_DNA"/>
</dbReference>
<organism evidence="2 3">
    <name type="scientific">Faecalibacterium gallinarum</name>
    <dbReference type="NCBI Taxonomy" id="2903556"/>
    <lineage>
        <taxon>Bacteria</taxon>
        <taxon>Bacillati</taxon>
        <taxon>Bacillota</taxon>
        <taxon>Clostridia</taxon>
        <taxon>Eubacteriales</taxon>
        <taxon>Oscillospiraceae</taxon>
        <taxon>Faecalibacterium</taxon>
    </lineage>
</organism>
<feature type="coiled-coil region" evidence="1">
    <location>
        <begin position="264"/>
        <end position="302"/>
    </location>
</feature>
<evidence type="ECO:0000313" key="3">
    <source>
        <dbReference type="Proteomes" id="UP001055185"/>
    </source>
</evidence>
<keyword evidence="1" id="KW-0175">Coiled coil</keyword>
<evidence type="ECO:0000313" key="2">
    <source>
        <dbReference type="EMBL" id="GJN65248.1"/>
    </source>
</evidence>
<feature type="coiled-coil region" evidence="1">
    <location>
        <begin position="142"/>
        <end position="169"/>
    </location>
</feature>
<feature type="coiled-coil region" evidence="1">
    <location>
        <begin position="10"/>
        <end position="58"/>
    </location>
</feature>
<dbReference type="AlphaFoldDB" id="A0AA37N4M3"/>
<feature type="coiled-coil region" evidence="1">
    <location>
        <begin position="206"/>
        <end position="233"/>
    </location>
</feature>
<sequence>MYKQDELSALRQQVARKAQLEIRVEQLRAQRRELARKAEDLKAAQQEEQADVDRLEGRSLAAFFYAFTGKMEEKLDEERREAYAARVKYDAAARELSAVEGDLARDEAELRRLSGCEAAYRQALEGKAAALRAAGDPAAGEITHLEEEMAAAEREHKELQEAIEAGYSAQDWADRILEQLNSAENWAIWDMMGGDLIADLAKHDRLDQAQEMVEQLQVELRRFKTELTDVSIDAEMQVKLDGFLRFADYFFDGLFADWAVMDHIENSQKQVSQTRQQVEEVLASLESRRDAVERHYNALAQKREEQIFAAEPAKD</sequence>
<keyword evidence="3" id="KW-1185">Reference proteome</keyword>